<dbReference type="Gene3D" id="2.60.200.20">
    <property type="match status" value="1"/>
</dbReference>
<reference evidence="2 3" key="1">
    <citation type="submission" date="2019-03" db="EMBL/GenBank/DDBJ databases">
        <title>Sapientia aquatica gen. nov., sp. nov., isolated from a crater lake.</title>
        <authorList>
            <person name="Felfoldi T."/>
            <person name="Szabo A."/>
            <person name="Toth E."/>
            <person name="Schumann P."/>
            <person name="Keki Z."/>
            <person name="Marialigeti K."/>
            <person name="Mathe I."/>
        </authorList>
    </citation>
    <scope>NUCLEOTIDE SEQUENCE [LARGE SCALE GENOMIC DNA]</scope>
    <source>
        <strain evidence="2 3">SA-152</strain>
    </source>
</reference>
<name>A0A4R5W562_9BURK</name>
<dbReference type="InterPro" id="IPR008984">
    <property type="entry name" value="SMAD_FHA_dom_sf"/>
</dbReference>
<dbReference type="InterPro" id="IPR000253">
    <property type="entry name" value="FHA_dom"/>
</dbReference>
<protein>
    <submittedName>
        <fullName evidence="2">FHA domain-containing protein</fullName>
    </submittedName>
</protein>
<dbReference type="SUPFAM" id="SSF49879">
    <property type="entry name" value="SMAD/FHA domain"/>
    <property type="match status" value="2"/>
</dbReference>
<dbReference type="AlphaFoldDB" id="A0A4R5W562"/>
<evidence type="ECO:0000313" key="2">
    <source>
        <dbReference type="EMBL" id="TDK68040.1"/>
    </source>
</evidence>
<dbReference type="OrthoDB" id="151099at2"/>
<sequence length="207" mass="22374">MAKLSVTLEGAILQEIPINKPRITIGRRPTNDVVLNHLAISGEHAVISTGTGNSNDSFLEDRNSTNGTQVNGQPIKRHFLQNGDIITLAKYQLKFETDTLNQTAGQGGKVKSNEPQAPAEVKHALIKVLNGSNAGKQLVLSKELTTLGTPGVQVATISRIQNQYLIRHVEGEKSALVNERAIGKNALELKQGDVIDLSGTRLMFSYS</sequence>
<dbReference type="Pfam" id="PF00498">
    <property type="entry name" value="FHA"/>
    <property type="match status" value="1"/>
</dbReference>
<dbReference type="CDD" id="cd00060">
    <property type="entry name" value="FHA"/>
    <property type="match status" value="1"/>
</dbReference>
<feature type="domain" description="FHA" evidence="1">
    <location>
        <begin position="23"/>
        <end position="75"/>
    </location>
</feature>
<dbReference type="EMBL" id="SMYL01000001">
    <property type="protein sequence ID" value="TDK68040.1"/>
    <property type="molecule type" value="Genomic_DNA"/>
</dbReference>
<accession>A0A4R5W562</accession>
<dbReference type="PANTHER" id="PTHR23308">
    <property type="entry name" value="NUCLEAR INHIBITOR OF PROTEIN PHOSPHATASE-1"/>
    <property type="match status" value="1"/>
</dbReference>
<proteinExistence type="predicted"/>
<dbReference type="Proteomes" id="UP000294829">
    <property type="component" value="Unassembled WGS sequence"/>
</dbReference>
<keyword evidence="3" id="KW-1185">Reference proteome</keyword>
<dbReference type="PROSITE" id="PS50006">
    <property type="entry name" value="FHA_DOMAIN"/>
    <property type="match status" value="1"/>
</dbReference>
<comment type="caution">
    <text evidence="2">The sequence shown here is derived from an EMBL/GenBank/DDBJ whole genome shotgun (WGS) entry which is preliminary data.</text>
</comment>
<organism evidence="2 3">
    <name type="scientific">Sapientia aquatica</name>
    <dbReference type="NCBI Taxonomy" id="1549640"/>
    <lineage>
        <taxon>Bacteria</taxon>
        <taxon>Pseudomonadati</taxon>
        <taxon>Pseudomonadota</taxon>
        <taxon>Betaproteobacteria</taxon>
        <taxon>Burkholderiales</taxon>
        <taxon>Oxalobacteraceae</taxon>
        <taxon>Sapientia</taxon>
    </lineage>
</organism>
<gene>
    <name evidence="2" type="ORF">E2I14_00325</name>
</gene>
<dbReference type="RefSeq" id="WP_133324313.1">
    <property type="nucleotide sequence ID" value="NZ_SMYL01000001.1"/>
</dbReference>
<evidence type="ECO:0000313" key="3">
    <source>
        <dbReference type="Proteomes" id="UP000294829"/>
    </source>
</evidence>
<evidence type="ECO:0000259" key="1">
    <source>
        <dbReference type="PROSITE" id="PS50006"/>
    </source>
</evidence>
<dbReference type="InterPro" id="IPR050923">
    <property type="entry name" value="Cell_Proc_Reg/RNA_Proc"/>
</dbReference>
<dbReference type="SMART" id="SM00240">
    <property type="entry name" value="FHA"/>
    <property type="match status" value="1"/>
</dbReference>